<gene>
    <name evidence="7" type="ORF">FE263_00390</name>
</gene>
<dbReference type="GO" id="GO:0005886">
    <property type="term" value="C:plasma membrane"/>
    <property type="evidence" value="ECO:0007669"/>
    <property type="project" value="UniProtKB-SubCell"/>
</dbReference>
<evidence type="ECO:0000256" key="6">
    <source>
        <dbReference type="RuleBase" id="RU363076"/>
    </source>
</evidence>
<sequence>MVLALRRRGVAVPVHLHLLVGRRSPGARVILPSLRRLAVPFACTLLLVGLTTSLGVWQVHRLAWKQALLASIDQAERSPPVALPPHPSPFQKIVVSGTLDASHAIAYADDVRDDVHGNAVMGTHLVEPLLRPGAPPILVDLGWEPFPPKPEDGRATITGFIRPVEHPTWLSARDDPGHRRYYTLDPPEIAASLGLPAPEPFTLIALGSAALPDPQRTLPRPPNDHLQYAITWFSLSLVGIVMFAVWARRPVLEAGPVRPGRKPAASR</sequence>
<dbReference type="EMBL" id="VCDI01000001">
    <property type="protein sequence ID" value="TLU74599.1"/>
    <property type="molecule type" value="Genomic_DNA"/>
</dbReference>
<organism evidence="7 8">
    <name type="scientific">Lichenicoccus roseus</name>
    <dbReference type="NCBI Taxonomy" id="2683649"/>
    <lineage>
        <taxon>Bacteria</taxon>
        <taxon>Pseudomonadati</taxon>
        <taxon>Pseudomonadota</taxon>
        <taxon>Alphaproteobacteria</taxon>
        <taxon>Acetobacterales</taxon>
        <taxon>Acetobacteraceae</taxon>
        <taxon>Lichenicoccus</taxon>
    </lineage>
</organism>
<comment type="similarity">
    <text evidence="2 6">Belongs to the SURF1 family.</text>
</comment>
<comment type="subcellular location">
    <subcellularLocation>
        <location evidence="6">Cell membrane</location>
        <topology evidence="6">Multi-pass membrane protein</topology>
    </subcellularLocation>
    <subcellularLocation>
        <location evidence="1">Membrane</location>
    </subcellularLocation>
</comment>
<evidence type="ECO:0000256" key="1">
    <source>
        <dbReference type="ARBA" id="ARBA00004370"/>
    </source>
</evidence>
<evidence type="ECO:0000256" key="4">
    <source>
        <dbReference type="ARBA" id="ARBA00022989"/>
    </source>
</evidence>
<reference evidence="7 8" key="1">
    <citation type="submission" date="2019-05" db="EMBL/GenBank/DDBJ databases">
        <authorList>
            <person name="Pankratov T."/>
            <person name="Grouzdev D."/>
        </authorList>
    </citation>
    <scope>NUCLEOTIDE SEQUENCE [LARGE SCALE GENOMIC DNA]</scope>
    <source>
        <strain evidence="7 8">KEBCLARHB70R</strain>
    </source>
</reference>
<keyword evidence="5 6" id="KW-0472">Membrane</keyword>
<evidence type="ECO:0000313" key="7">
    <source>
        <dbReference type="EMBL" id="TLU74599.1"/>
    </source>
</evidence>
<dbReference type="PROSITE" id="PS50895">
    <property type="entry name" value="SURF1"/>
    <property type="match status" value="1"/>
</dbReference>
<dbReference type="PANTHER" id="PTHR23427">
    <property type="entry name" value="SURFEIT LOCUS PROTEIN"/>
    <property type="match status" value="1"/>
</dbReference>
<keyword evidence="8" id="KW-1185">Reference proteome</keyword>
<comment type="caution">
    <text evidence="7">The sequence shown here is derived from an EMBL/GenBank/DDBJ whole genome shotgun (WGS) entry which is preliminary data.</text>
</comment>
<keyword evidence="4 6" id="KW-1133">Transmembrane helix</keyword>
<dbReference type="PANTHER" id="PTHR23427:SF2">
    <property type="entry name" value="SURFEIT LOCUS PROTEIN 1"/>
    <property type="match status" value="1"/>
</dbReference>
<dbReference type="AlphaFoldDB" id="A0A5R9JC79"/>
<keyword evidence="6" id="KW-1003">Cell membrane</keyword>
<name>A0A5R9JC79_9PROT</name>
<accession>A0A5R9JC79</accession>
<proteinExistence type="inferred from homology"/>
<protein>
    <recommendedName>
        <fullName evidence="6">SURF1-like protein</fullName>
    </recommendedName>
</protein>
<evidence type="ECO:0000256" key="2">
    <source>
        <dbReference type="ARBA" id="ARBA00007165"/>
    </source>
</evidence>
<evidence type="ECO:0000313" key="8">
    <source>
        <dbReference type="Proteomes" id="UP000305654"/>
    </source>
</evidence>
<evidence type="ECO:0000256" key="3">
    <source>
        <dbReference type="ARBA" id="ARBA00022692"/>
    </source>
</evidence>
<dbReference type="Pfam" id="PF02104">
    <property type="entry name" value="SURF1"/>
    <property type="match status" value="1"/>
</dbReference>
<feature type="transmembrane region" description="Helical" evidence="6">
    <location>
        <begin position="37"/>
        <end position="57"/>
    </location>
</feature>
<evidence type="ECO:0000256" key="5">
    <source>
        <dbReference type="ARBA" id="ARBA00023136"/>
    </source>
</evidence>
<keyword evidence="3 6" id="KW-0812">Transmembrane</keyword>
<dbReference type="Proteomes" id="UP000305654">
    <property type="component" value="Unassembled WGS sequence"/>
</dbReference>
<dbReference type="OrthoDB" id="6079986at2"/>
<feature type="transmembrane region" description="Helical" evidence="6">
    <location>
        <begin position="226"/>
        <end position="247"/>
    </location>
</feature>
<dbReference type="CDD" id="cd06662">
    <property type="entry name" value="SURF1"/>
    <property type="match status" value="1"/>
</dbReference>
<dbReference type="InterPro" id="IPR045214">
    <property type="entry name" value="Surf1/Surf4"/>
</dbReference>
<dbReference type="InterPro" id="IPR002994">
    <property type="entry name" value="Surf1/Shy1"/>
</dbReference>